<proteinExistence type="predicted"/>
<evidence type="ECO:0000256" key="1">
    <source>
        <dbReference type="ARBA" id="ARBA00022801"/>
    </source>
</evidence>
<protein>
    <recommendedName>
        <fullName evidence="4">Dicer dsRNA-binding fold domain-containing protein</fullName>
    </recommendedName>
</protein>
<keyword evidence="1" id="KW-0378">Hydrolase</keyword>
<keyword evidence="6" id="KW-1185">Reference proteome</keyword>
<dbReference type="Pfam" id="PF03368">
    <property type="entry name" value="Dicer_dimer"/>
    <property type="match status" value="1"/>
</dbReference>
<dbReference type="GO" id="GO:0016787">
    <property type="term" value="F:hydrolase activity"/>
    <property type="evidence" value="ECO:0007669"/>
    <property type="project" value="UniProtKB-KW"/>
</dbReference>
<dbReference type="InterPro" id="IPR005034">
    <property type="entry name" value="Dicer_dimerisation"/>
</dbReference>
<dbReference type="Gene3D" id="3.30.160.380">
    <property type="entry name" value="Dicer dimerisation domain"/>
    <property type="match status" value="1"/>
</dbReference>
<name>A0ABD2QH82_9PLAT</name>
<feature type="region of interest" description="Disordered" evidence="3">
    <location>
        <begin position="125"/>
        <end position="159"/>
    </location>
</feature>
<evidence type="ECO:0000256" key="2">
    <source>
        <dbReference type="PROSITE-ProRule" id="PRU00657"/>
    </source>
</evidence>
<dbReference type="InterPro" id="IPR038248">
    <property type="entry name" value="Dicer_dimer_sf"/>
</dbReference>
<dbReference type="PROSITE" id="PS51327">
    <property type="entry name" value="DICER_DSRBF"/>
    <property type="match status" value="1"/>
</dbReference>
<gene>
    <name evidence="5" type="ORF">Ciccas_002451</name>
</gene>
<dbReference type="Proteomes" id="UP001626550">
    <property type="component" value="Unassembled WGS sequence"/>
</dbReference>
<evidence type="ECO:0000313" key="5">
    <source>
        <dbReference type="EMBL" id="KAL3318889.1"/>
    </source>
</evidence>
<dbReference type="EMBL" id="JBJKFK010000193">
    <property type="protein sequence ID" value="KAL3318889.1"/>
    <property type="molecule type" value="Genomic_DNA"/>
</dbReference>
<evidence type="ECO:0000313" key="6">
    <source>
        <dbReference type="Proteomes" id="UP001626550"/>
    </source>
</evidence>
<evidence type="ECO:0000259" key="4">
    <source>
        <dbReference type="PROSITE" id="PS51327"/>
    </source>
</evidence>
<dbReference type="AlphaFoldDB" id="A0ABD2QH82"/>
<sequence>MKQALTYLATLRIESSYPLKPMYSYRKDFHSYIAKMLLPPPSTLNTIIQGPACTTMQQAKQAVRVKACRIMHEMGLLNDELLPCNLSPLVEMNKEHYTCSQERSQINDSIAKAIEHMRIQTGKFVSKRGEKNMPKKSKPAPRHLQPRPGPKKKVNQPMNEVGKRPLGFAQLSFKVPNKKKLPASYQPRYIAPAMRWNAQEPNVPPGLLVSQSNGPELKMENTEVTRPEEMNAESVRMETEEATSSSDIVSESVSYYPLKVSNLIYLKGMFQAAACLSSPYQDEITEGLCYIYSWRPAKSEVLATLLSVPDNAFTDTETCIGLLFSKPISDDENVCRVPVYLKNGMLRVIVKLEAKVQLSQAEISIIKDTHKVLATITAHYNQLEMFGPNFSRLWGHEQFRGLRELVEGPEKLKFAPTEARINGLYTLLRS</sequence>
<keyword evidence="2" id="KW-0694">RNA-binding</keyword>
<accession>A0ABD2QH82</accession>
<feature type="compositionally biased region" description="Basic residues" evidence="3">
    <location>
        <begin position="134"/>
        <end position="154"/>
    </location>
</feature>
<comment type="caution">
    <text evidence="5">The sequence shown here is derived from an EMBL/GenBank/DDBJ whole genome shotgun (WGS) entry which is preliminary data.</text>
</comment>
<feature type="domain" description="Dicer dsRNA-binding fold" evidence="4">
    <location>
        <begin position="1"/>
        <end position="91"/>
    </location>
</feature>
<reference evidence="5 6" key="1">
    <citation type="submission" date="2024-11" db="EMBL/GenBank/DDBJ databases">
        <title>Adaptive evolution of stress response genes in parasites aligns with host niche diversity.</title>
        <authorList>
            <person name="Hahn C."/>
            <person name="Resl P."/>
        </authorList>
    </citation>
    <scope>NUCLEOTIDE SEQUENCE [LARGE SCALE GENOMIC DNA]</scope>
    <source>
        <strain evidence="5">EGGRZ-B1_66</strain>
        <tissue evidence="5">Body</tissue>
    </source>
</reference>
<organism evidence="5 6">
    <name type="scientific">Cichlidogyrus casuarinus</name>
    <dbReference type="NCBI Taxonomy" id="1844966"/>
    <lineage>
        <taxon>Eukaryota</taxon>
        <taxon>Metazoa</taxon>
        <taxon>Spiralia</taxon>
        <taxon>Lophotrochozoa</taxon>
        <taxon>Platyhelminthes</taxon>
        <taxon>Monogenea</taxon>
        <taxon>Monopisthocotylea</taxon>
        <taxon>Dactylogyridea</taxon>
        <taxon>Ancyrocephalidae</taxon>
        <taxon>Cichlidogyrus</taxon>
    </lineage>
</organism>
<evidence type="ECO:0000256" key="3">
    <source>
        <dbReference type="SAM" id="MobiDB-lite"/>
    </source>
</evidence>
<dbReference type="GO" id="GO:0003723">
    <property type="term" value="F:RNA binding"/>
    <property type="evidence" value="ECO:0007669"/>
    <property type="project" value="UniProtKB-UniRule"/>
</dbReference>